<evidence type="ECO:0000313" key="3">
    <source>
        <dbReference type="Proteomes" id="UP000287651"/>
    </source>
</evidence>
<protein>
    <submittedName>
        <fullName evidence="2">Uncharacterized protein</fullName>
    </submittedName>
</protein>
<dbReference type="EMBL" id="AMZH03012569">
    <property type="protein sequence ID" value="RRT50793.1"/>
    <property type="molecule type" value="Genomic_DNA"/>
</dbReference>
<comment type="caution">
    <text evidence="2">The sequence shown here is derived from an EMBL/GenBank/DDBJ whole genome shotgun (WGS) entry which is preliminary data.</text>
</comment>
<feature type="region of interest" description="Disordered" evidence="1">
    <location>
        <begin position="1"/>
        <end position="22"/>
    </location>
</feature>
<sequence>MGRPSLSRPVPDRSPCRHPRQRHVHARFVATRTSEVDPSGRCASLATVAHAITVTWRAMPSHHASALTDPPYGVKAERTAGLPPVSIKPPLGGTGKGLLSSTTISTSQRRSRGTDLNVRGVTSGTLIPMRPFRNKQSAHHTAKTTDDVEEYNNMVSNKGIKDFKYELLLASIIKAPAPLRSRKIVNREPNRLNHRRGHIENHTRLDLIIGIRD</sequence>
<gene>
    <name evidence="2" type="ORF">B296_00037881</name>
</gene>
<accession>A0A426YGF1</accession>
<evidence type="ECO:0000256" key="1">
    <source>
        <dbReference type="SAM" id="MobiDB-lite"/>
    </source>
</evidence>
<organism evidence="2 3">
    <name type="scientific">Ensete ventricosum</name>
    <name type="common">Abyssinian banana</name>
    <name type="synonym">Musa ensete</name>
    <dbReference type="NCBI Taxonomy" id="4639"/>
    <lineage>
        <taxon>Eukaryota</taxon>
        <taxon>Viridiplantae</taxon>
        <taxon>Streptophyta</taxon>
        <taxon>Embryophyta</taxon>
        <taxon>Tracheophyta</taxon>
        <taxon>Spermatophyta</taxon>
        <taxon>Magnoliopsida</taxon>
        <taxon>Liliopsida</taxon>
        <taxon>Zingiberales</taxon>
        <taxon>Musaceae</taxon>
        <taxon>Ensete</taxon>
    </lineage>
</organism>
<reference evidence="2 3" key="1">
    <citation type="journal article" date="2014" name="Agronomy (Basel)">
        <title>A Draft Genome Sequence for Ensete ventricosum, the Drought-Tolerant Tree Against Hunger.</title>
        <authorList>
            <person name="Harrison J."/>
            <person name="Moore K.A."/>
            <person name="Paszkiewicz K."/>
            <person name="Jones T."/>
            <person name="Grant M."/>
            <person name="Ambacheew D."/>
            <person name="Muzemil S."/>
            <person name="Studholme D.J."/>
        </authorList>
    </citation>
    <scope>NUCLEOTIDE SEQUENCE [LARGE SCALE GENOMIC DNA]</scope>
</reference>
<name>A0A426YGF1_ENSVE</name>
<proteinExistence type="predicted"/>
<feature type="region of interest" description="Disordered" evidence="1">
    <location>
        <begin position="83"/>
        <end position="114"/>
    </location>
</feature>
<dbReference type="AlphaFoldDB" id="A0A426YGF1"/>
<dbReference type="Proteomes" id="UP000287651">
    <property type="component" value="Unassembled WGS sequence"/>
</dbReference>
<feature type="compositionally biased region" description="Low complexity" evidence="1">
    <location>
        <begin position="97"/>
        <end position="108"/>
    </location>
</feature>
<evidence type="ECO:0000313" key="2">
    <source>
        <dbReference type="EMBL" id="RRT50793.1"/>
    </source>
</evidence>